<dbReference type="Pfam" id="PF00656">
    <property type="entry name" value="Peptidase_C14"/>
    <property type="match status" value="1"/>
</dbReference>
<dbReference type="Gene3D" id="3.40.50.1460">
    <property type="match status" value="1"/>
</dbReference>
<dbReference type="SUPFAM" id="SSF82171">
    <property type="entry name" value="DPP6 N-terminal domain-like"/>
    <property type="match status" value="1"/>
</dbReference>
<feature type="repeat" description="WD" evidence="1">
    <location>
        <begin position="41"/>
        <end position="82"/>
    </location>
</feature>
<name>A0A1G7WTV5_9RHOO</name>
<dbReference type="InterPro" id="IPR015943">
    <property type="entry name" value="WD40/YVTN_repeat-like_dom_sf"/>
</dbReference>
<dbReference type="PANTHER" id="PTHR19879">
    <property type="entry name" value="TRANSCRIPTION INITIATION FACTOR TFIID"/>
    <property type="match status" value="1"/>
</dbReference>
<dbReference type="GO" id="GO:0004197">
    <property type="term" value="F:cysteine-type endopeptidase activity"/>
    <property type="evidence" value="ECO:0007669"/>
    <property type="project" value="InterPro"/>
</dbReference>
<dbReference type="InterPro" id="IPR029030">
    <property type="entry name" value="Caspase-like_dom_sf"/>
</dbReference>
<dbReference type="InterPro" id="IPR001680">
    <property type="entry name" value="WD40_rpt"/>
</dbReference>
<dbReference type="SUPFAM" id="SSF52129">
    <property type="entry name" value="Caspase-like"/>
    <property type="match status" value="1"/>
</dbReference>
<dbReference type="SMART" id="SM00320">
    <property type="entry name" value="WD40"/>
    <property type="match status" value="4"/>
</dbReference>
<sequence>MRAKIGWGLALAVCVLVAGCMEMMAVTPQLGTRSGDRQVAVKSKVLAVASLAYSPDGRQMASAGVAPAIRVWDVASARGQSTIPLEAPYGVVGVVFSRDGKSLIATGMTGLFGDSFTAQWDVENGKKIRDIPGQFLSRLFMTPDGRYLFGAEFNMGNLFDVPYFNTKQVDLSSGTTIRTFREWQIAAMSADGRRIAVMGQARKGLALIDVQTGAQLWQVSDRHVNGVAFTPDGRYLLTSHSDYHGTLGTSMTISVTLRDAATGFPVRELLRYDEQNTFLGSDKDNAQIKFLLAAPDGSRFVSGNNKGDYRIWNLADGQLIHALKRPDEKMILDMSPAFAEFSPNGRLLAITSAASVRIYNADSGEEAAAMIAFDDGEWLVSTPSGYYNASDKGDQNLDVSVGGQPFSIAQLRESFYRPDLVKVALSGGALSEFKRVADIKPPPSVAIIETPVATDARQVSVRLRVKDQGGGIGDVRLYRNGTAVVLDRNRAVSPEAGAEGVVLPYDIPLEPGVNAIRAIAFNADNSMQSTDATISVQANIVARPPSMHAIVIGIKDFANPRLALKYTVSDATLFASTLGSKARSLFSSVNVRTLVTPADTTKTAIVEALKQAQRDVGPDDLFVFYVASHGTVDDGQYLLITSNVGSTASARLKQDALTQETLKELISNIPASKKLIVLDTCSAGQLGDALQVAMLTRGMSDDTAMKVLSRAVGSTVLSAATSVQEALEGYKGQGLFTYVIVEGLNGAADTDRDGFVKTLELADYVDNMVPELAEKVFQHKQYPIVSPTGQGFPLVRTR</sequence>
<dbReference type="InterPro" id="IPR011600">
    <property type="entry name" value="Pept_C14_caspase"/>
</dbReference>
<evidence type="ECO:0000313" key="3">
    <source>
        <dbReference type="EMBL" id="SDG75371.1"/>
    </source>
</evidence>
<dbReference type="Pfam" id="PF00400">
    <property type="entry name" value="WD40"/>
    <property type="match status" value="2"/>
</dbReference>
<dbReference type="PROSITE" id="PS50082">
    <property type="entry name" value="WD_REPEATS_2"/>
    <property type="match status" value="2"/>
</dbReference>
<keyword evidence="1" id="KW-0853">WD repeat</keyword>
<feature type="domain" description="Peptidase C14 caspase" evidence="2">
    <location>
        <begin position="548"/>
        <end position="786"/>
    </location>
</feature>
<accession>A0A1G7WTV5</accession>
<gene>
    <name evidence="3" type="ORF">SAMN05660652_00632</name>
</gene>
<dbReference type="OrthoDB" id="8550292at2"/>
<evidence type="ECO:0000256" key="1">
    <source>
        <dbReference type="PROSITE-ProRule" id="PRU00221"/>
    </source>
</evidence>
<dbReference type="Gene3D" id="2.130.10.10">
    <property type="entry name" value="YVTN repeat-like/Quinoprotein amine dehydrogenase"/>
    <property type="match status" value="2"/>
</dbReference>
<feature type="repeat" description="WD" evidence="1">
    <location>
        <begin position="281"/>
        <end position="322"/>
    </location>
</feature>
<protein>
    <submittedName>
        <fullName evidence="3">WD40 repeat</fullName>
    </submittedName>
</protein>
<evidence type="ECO:0000313" key="4">
    <source>
        <dbReference type="Proteomes" id="UP000198607"/>
    </source>
</evidence>
<reference evidence="3 4" key="1">
    <citation type="submission" date="2016-10" db="EMBL/GenBank/DDBJ databases">
        <authorList>
            <person name="de Groot N.N."/>
        </authorList>
    </citation>
    <scope>NUCLEOTIDE SEQUENCE [LARGE SCALE GENOMIC DNA]</scope>
    <source>
        <strain evidence="3 4">DSM 5885</strain>
    </source>
</reference>
<dbReference type="STRING" id="83767.SAMN05660652_00632"/>
<evidence type="ECO:0000259" key="2">
    <source>
        <dbReference type="Pfam" id="PF00656"/>
    </source>
</evidence>
<proteinExistence type="predicted"/>
<dbReference type="PROSITE" id="PS51257">
    <property type="entry name" value="PROKAR_LIPOPROTEIN"/>
    <property type="match status" value="1"/>
</dbReference>
<organism evidence="3 4">
    <name type="scientific">Propionivibrio dicarboxylicus</name>
    <dbReference type="NCBI Taxonomy" id="83767"/>
    <lineage>
        <taxon>Bacteria</taxon>
        <taxon>Pseudomonadati</taxon>
        <taxon>Pseudomonadota</taxon>
        <taxon>Betaproteobacteria</taxon>
        <taxon>Rhodocyclales</taxon>
        <taxon>Rhodocyclaceae</taxon>
        <taxon>Propionivibrio</taxon>
    </lineage>
</organism>
<dbReference type="PANTHER" id="PTHR19879:SF9">
    <property type="entry name" value="TRANSCRIPTION INITIATION FACTOR TFIID SUBUNIT 5"/>
    <property type="match status" value="1"/>
</dbReference>
<dbReference type="EMBL" id="FNCY01000001">
    <property type="protein sequence ID" value="SDG75371.1"/>
    <property type="molecule type" value="Genomic_DNA"/>
</dbReference>
<keyword evidence="4" id="KW-1185">Reference proteome</keyword>
<dbReference type="Proteomes" id="UP000198607">
    <property type="component" value="Unassembled WGS sequence"/>
</dbReference>
<dbReference type="AlphaFoldDB" id="A0A1G7WTV5"/>
<dbReference type="GO" id="GO:0006508">
    <property type="term" value="P:proteolysis"/>
    <property type="evidence" value="ECO:0007669"/>
    <property type="project" value="InterPro"/>
</dbReference>
<dbReference type="RefSeq" id="WP_091933193.1">
    <property type="nucleotide sequence ID" value="NZ_FNCY01000001.1"/>
</dbReference>